<feature type="domain" description="Chitin-binding type-2" evidence="12">
    <location>
        <begin position="2905"/>
        <end position="2958"/>
    </location>
</feature>
<feature type="domain" description="Chitin-binding type-2" evidence="12">
    <location>
        <begin position="3616"/>
        <end position="3669"/>
    </location>
</feature>
<dbReference type="PROSITE" id="PS50071">
    <property type="entry name" value="HOMEOBOX_2"/>
    <property type="match status" value="1"/>
</dbReference>
<evidence type="ECO:0000256" key="1">
    <source>
        <dbReference type="ARBA" id="ARBA00004123"/>
    </source>
</evidence>
<feature type="domain" description="Homeobox" evidence="11">
    <location>
        <begin position="103"/>
        <end position="149"/>
    </location>
</feature>
<feature type="compositionally biased region" description="Low complexity" evidence="10">
    <location>
        <begin position="682"/>
        <end position="695"/>
    </location>
</feature>
<feature type="region of interest" description="Disordered" evidence="10">
    <location>
        <begin position="4305"/>
        <end position="4331"/>
    </location>
</feature>
<feature type="domain" description="Chitin-binding type-2" evidence="12">
    <location>
        <begin position="246"/>
        <end position="303"/>
    </location>
</feature>
<keyword evidence="8 9" id="KW-0238">DNA-binding</keyword>
<dbReference type="Proteomes" id="UP001303046">
    <property type="component" value="Unassembled WGS sequence"/>
</dbReference>
<name>A0ABR1EVP9_NECAM</name>
<feature type="domain" description="Chitin-binding type-2" evidence="12">
    <location>
        <begin position="1096"/>
        <end position="1149"/>
    </location>
</feature>
<dbReference type="Pfam" id="PF01607">
    <property type="entry name" value="CBM_14"/>
    <property type="match status" value="54"/>
</dbReference>
<keyword evidence="3" id="KW-0147">Chitin-binding</keyword>
<feature type="compositionally biased region" description="Low complexity" evidence="10">
    <location>
        <begin position="3364"/>
        <end position="3381"/>
    </location>
</feature>
<dbReference type="InterPro" id="IPR002557">
    <property type="entry name" value="Chitin-bd_dom"/>
</dbReference>
<keyword evidence="7" id="KW-0325">Glycoprotein</keyword>
<feature type="domain" description="Chitin-binding type-2" evidence="12">
    <location>
        <begin position="3942"/>
        <end position="3990"/>
    </location>
</feature>
<feature type="compositionally biased region" description="Polar residues" evidence="10">
    <location>
        <begin position="3597"/>
        <end position="3614"/>
    </location>
</feature>
<feature type="domain" description="Chitin-binding type-2" evidence="12">
    <location>
        <begin position="1257"/>
        <end position="1310"/>
    </location>
</feature>
<dbReference type="InterPro" id="IPR009057">
    <property type="entry name" value="Homeodomain-like_sf"/>
</dbReference>
<reference evidence="13 14" key="1">
    <citation type="submission" date="2023-08" db="EMBL/GenBank/DDBJ databases">
        <title>A Necator americanus chromosomal reference genome.</title>
        <authorList>
            <person name="Ilik V."/>
            <person name="Petrzelkova K.J."/>
            <person name="Pardy F."/>
            <person name="Fuh T."/>
            <person name="Niatou-Singa F.S."/>
            <person name="Gouil Q."/>
            <person name="Baker L."/>
            <person name="Ritchie M.E."/>
            <person name="Jex A.R."/>
            <person name="Gazzola D."/>
            <person name="Li H."/>
            <person name="Toshio Fujiwara R."/>
            <person name="Zhan B."/>
            <person name="Aroian R.V."/>
            <person name="Pafco B."/>
            <person name="Schwarz E.M."/>
        </authorList>
    </citation>
    <scope>NUCLEOTIDE SEQUENCE [LARGE SCALE GENOMIC DNA]</scope>
    <source>
        <strain evidence="13 14">Aroian</strain>
        <tissue evidence="13">Whole animal</tissue>
    </source>
</reference>
<dbReference type="PANTHER" id="PTHR23301:SF0">
    <property type="entry name" value="CHITIN-BINDING TYPE-2 DOMAIN-CONTAINING PROTEIN-RELATED"/>
    <property type="match status" value="1"/>
</dbReference>
<feature type="region of interest" description="Disordered" evidence="10">
    <location>
        <begin position="3121"/>
        <end position="3143"/>
    </location>
</feature>
<gene>
    <name evidence="13" type="primary">Necator_chrX.g26340</name>
    <name evidence="13" type="ORF">RB195_026174</name>
</gene>
<feature type="region of interest" description="Disordered" evidence="10">
    <location>
        <begin position="3593"/>
        <end position="3614"/>
    </location>
</feature>
<feature type="domain" description="Chitin-binding type-2" evidence="12">
    <location>
        <begin position="5069"/>
        <end position="5127"/>
    </location>
</feature>
<feature type="region of interest" description="Disordered" evidence="10">
    <location>
        <begin position="2800"/>
        <end position="2823"/>
    </location>
</feature>
<feature type="compositionally biased region" description="Pro residues" evidence="10">
    <location>
        <begin position="2302"/>
        <end position="2319"/>
    </location>
</feature>
<feature type="domain" description="Chitin-binding type-2" evidence="12">
    <location>
        <begin position="306"/>
        <end position="362"/>
    </location>
</feature>
<feature type="domain" description="Chitin-binding type-2" evidence="12">
    <location>
        <begin position="3694"/>
        <end position="3745"/>
    </location>
</feature>
<feature type="compositionally biased region" description="Low complexity" evidence="10">
    <location>
        <begin position="3524"/>
        <end position="3534"/>
    </location>
</feature>
<feature type="region of interest" description="Disordered" evidence="10">
    <location>
        <begin position="4610"/>
        <end position="4644"/>
    </location>
</feature>
<feature type="domain" description="Chitin-binding type-2" evidence="12">
    <location>
        <begin position="1428"/>
        <end position="1481"/>
    </location>
</feature>
<evidence type="ECO:0000256" key="7">
    <source>
        <dbReference type="ARBA" id="ARBA00023180"/>
    </source>
</evidence>
<feature type="domain" description="Chitin-binding type-2" evidence="12">
    <location>
        <begin position="4529"/>
        <end position="4583"/>
    </location>
</feature>
<feature type="domain" description="Chitin-binding type-2" evidence="12">
    <location>
        <begin position="5003"/>
        <end position="5061"/>
    </location>
</feature>
<feature type="region of interest" description="Disordered" evidence="10">
    <location>
        <begin position="2470"/>
        <end position="2489"/>
    </location>
</feature>
<feature type="domain" description="Chitin-binding type-2" evidence="12">
    <location>
        <begin position="1842"/>
        <end position="1895"/>
    </location>
</feature>
<feature type="domain" description="Chitin-binding type-2" evidence="12">
    <location>
        <begin position="933"/>
        <end position="986"/>
    </location>
</feature>
<feature type="compositionally biased region" description="Pro residues" evidence="10">
    <location>
        <begin position="1728"/>
        <end position="1753"/>
    </location>
</feature>
<organism evidence="13 14">
    <name type="scientific">Necator americanus</name>
    <name type="common">Human hookworm</name>
    <dbReference type="NCBI Taxonomy" id="51031"/>
    <lineage>
        <taxon>Eukaryota</taxon>
        <taxon>Metazoa</taxon>
        <taxon>Ecdysozoa</taxon>
        <taxon>Nematoda</taxon>
        <taxon>Chromadorea</taxon>
        <taxon>Rhabditida</taxon>
        <taxon>Rhabditina</taxon>
        <taxon>Rhabditomorpha</taxon>
        <taxon>Strongyloidea</taxon>
        <taxon>Ancylostomatidae</taxon>
        <taxon>Bunostominae</taxon>
        <taxon>Necator</taxon>
    </lineage>
</organism>
<proteinExistence type="predicted"/>
<dbReference type="SMART" id="SM00389">
    <property type="entry name" value="HOX"/>
    <property type="match status" value="1"/>
</dbReference>
<feature type="domain" description="Chitin-binding type-2" evidence="12">
    <location>
        <begin position="2413"/>
        <end position="2466"/>
    </location>
</feature>
<feature type="region of interest" description="Disordered" evidence="10">
    <location>
        <begin position="3520"/>
        <end position="3542"/>
    </location>
</feature>
<feature type="domain" description="Chitin-binding type-2" evidence="12">
    <location>
        <begin position="1999"/>
        <end position="2052"/>
    </location>
</feature>
<keyword evidence="5" id="KW-0677">Repeat</keyword>
<feature type="domain" description="Chitin-binding type-2" evidence="12">
    <location>
        <begin position="1920"/>
        <end position="1973"/>
    </location>
</feature>
<feature type="DNA-binding region" description="Homeobox" evidence="8">
    <location>
        <begin position="105"/>
        <end position="150"/>
    </location>
</feature>
<feature type="domain" description="Chitin-binding type-2" evidence="12">
    <location>
        <begin position="1667"/>
        <end position="1720"/>
    </location>
</feature>
<feature type="domain" description="Chitin-binding type-2" evidence="12">
    <location>
        <begin position="1349"/>
        <end position="1402"/>
    </location>
</feature>
<feature type="domain" description="Chitin-binding type-2" evidence="12">
    <location>
        <begin position="2586"/>
        <end position="2639"/>
    </location>
</feature>
<feature type="region of interest" description="Disordered" evidence="10">
    <location>
        <begin position="2961"/>
        <end position="2985"/>
    </location>
</feature>
<dbReference type="PROSITE" id="PS50940">
    <property type="entry name" value="CHIT_BIND_II"/>
    <property type="match status" value="56"/>
</dbReference>
<feature type="region of interest" description="Disordered" evidence="10">
    <location>
        <begin position="4491"/>
        <end position="4512"/>
    </location>
</feature>
<feature type="domain" description="Chitin-binding type-2" evidence="12">
    <location>
        <begin position="3065"/>
        <end position="3118"/>
    </location>
</feature>
<dbReference type="SMART" id="SM00494">
    <property type="entry name" value="ChtBD2"/>
    <property type="match status" value="56"/>
</dbReference>
<keyword evidence="8 9" id="KW-0371">Homeobox</keyword>
<feature type="domain" description="Chitin-binding type-2" evidence="12">
    <location>
        <begin position="3767"/>
        <end position="3821"/>
    </location>
</feature>
<feature type="domain" description="Chitin-binding type-2" evidence="12">
    <location>
        <begin position="1514"/>
        <end position="1567"/>
    </location>
</feature>
<evidence type="ECO:0000256" key="3">
    <source>
        <dbReference type="ARBA" id="ARBA00022669"/>
    </source>
</evidence>
<keyword evidence="2" id="KW-0217">Developmental protein</keyword>
<dbReference type="SUPFAM" id="SSF57625">
    <property type="entry name" value="Invertebrate chitin-binding proteins"/>
    <property type="match status" value="54"/>
</dbReference>
<feature type="domain" description="Chitin-binding type-2" evidence="12">
    <location>
        <begin position="2982"/>
        <end position="3035"/>
    </location>
</feature>
<feature type="domain" description="Chitin-binding type-2" evidence="12">
    <location>
        <begin position="2492"/>
        <end position="2545"/>
    </location>
</feature>
<dbReference type="InterPro" id="IPR001356">
    <property type="entry name" value="HD"/>
</dbReference>
<feature type="domain" description="Chitin-binding type-2" evidence="12">
    <location>
        <begin position="3465"/>
        <end position="3517"/>
    </location>
</feature>
<feature type="domain" description="Chitin-binding type-2" evidence="12">
    <location>
        <begin position="695"/>
        <end position="748"/>
    </location>
</feature>
<evidence type="ECO:0000256" key="6">
    <source>
        <dbReference type="ARBA" id="ARBA00023157"/>
    </source>
</evidence>
<feature type="compositionally biased region" description="Polar residues" evidence="10">
    <location>
        <begin position="2810"/>
        <end position="2823"/>
    </location>
</feature>
<feature type="domain" description="Chitin-binding type-2" evidence="12">
    <location>
        <begin position="3542"/>
        <end position="3595"/>
    </location>
</feature>
<dbReference type="InterPro" id="IPR036508">
    <property type="entry name" value="Chitin-bd_dom_sf"/>
</dbReference>
<dbReference type="Gene3D" id="2.170.140.10">
    <property type="entry name" value="Chitin binding domain"/>
    <property type="match status" value="45"/>
</dbReference>
<evidence type="ECO:0000256" key="2">
    <source>
        <dbReference type="ARBA" id="ARBA00022473"/>
    </source>
</evidence>
<feature type="domain" description="Chitin-binding type-2" evidence="12">
    <location>
        <begin position="4006"/>
        <end position="4057"/>
    </location>
</feature>
<keyword evidence="8 9" id="KW-0539">Nucleus</keyword>
<accession>A0ABR1EVP9</accession>
<feature type="domain" description="Chitin-binding type-2" evidence="12">
    <location>
        <begin position="2825"/>
        <end position="2878"/>
    </location>
</feature>
<evidence type="ECO:0000259" key="12">
    <source>
        <dbReference type="PROSITE" id="PS50940"/>
    </source>
</evidence>
<feature type="domain" description="Chitin-binding type-2" evidence="12">
    <location>
        <begin position="1017"/>
        <end position="1070"/>
    </location>
</feature>
<keyword evidence="14" id="KW-1185">Reference proteome</keyword>
<feature type="domain" description="Chitin-binding type-2" evidence="12">
    <location>
        <begin position="547"/>
        <end position="600"/>
    </location>
</feature>
<feature type="region of interest" description="Disordered" evidence="10">
    <location>
        <begin position="3750"/>
        <end position="3771"/>
    </location>
</feature>
<feature type="region of interest" description="Disordered" evidence="10">
    <location>
        <begin position="3044"/>
        <end position="3065"/>
    </location>
</feature>
<keyword evidence="4" id="KW-0732">Signal</keyword>
<feature type="region of interest" description="Disordered" evidence="10">
    <location>
        <begin position="672"/>
        <end position="696"/>
    </location>
</feature>
<feature type="domain" description="Chitin-binding type-2" evidence="12">
    <location>
        <begin position="2663"/>
        <end position="2716"/>
    </location>
</feature>
<dbReference type="SUPFAM" id="SSF46689">
    <property type="entry name" value="Homeodomain-like"/>
    <property type="match status" value="1"/>
</dbReference>
<feature type="compositionally biased region" description="Basic residues" evidence="10">
    <location>
        <begin position="4620"/>
        <end position="4643"/>
    </location>
</feature>
<keyword evidence="6" id="KW-1015">Disulfide bond</keyword>
<feature type="domain" description="Chitin-binding type-2" evidence="12">
    <location>
        <begin position="2242"/>
        <end position="2295"/>
    </location>
</feature>
<feature type="compositionally biased region" description="Acidic residues" evidence="10">
    <location>
        <begin position="4305"/>
        <end position="4316"/>
    </location>
</feature>
<evidence type="ECO:0000313" key="14">
    <source>
        <dbReference type="Proteomes" id="UP001303046"/>
    </source>
</evidence>
<feature type="domain" description="Chitin-binding type-2" evidence="12">
    <location>
        <begin position="4663"/>
        <end position="4720"/>
    </location>
</feature>
<feature type="domain" description="Chitin-binding type-2" evidence="12">
    <location>
        <begin position="1185"/>
        <end position="1238"/>
    </location>
</feature>
<feature type="compositionally biased region" description="Low complexity" evidence="10">
    <location>
        <begin position="3291"/>
        <end position="3302"/>
    </location>
</feature>
<dbReference type="Gene3D" id="1.10.10.60">
    <property type="entry name" value="Homeodomain-like"/>
    <property type="match status" value="1"/>
</dbReference>
<dbReference type="CDD" id="cd00086">
    <property type="entry name" value="homeodomain"/>
    <property type="match status" value="1"/>
</dbReference>
<feature type="compositionally biased region" description="Polar residues" evidence="10">
    <location>
        <begin position="2972"/>
        <end position="2985"/>
    </location>
</feature>
<evidence type="ECO:0000259" key="11">
    <source>
        <dbReference type="PROSITE" id="PS50071"/>
    </source>
</evidence>
<feature type="domain" description="Chitin-binding type-2" evidence="12">
    <location>
        <begin position="1593"/>
        <end position="1646"/>
    </location>
</feature>
<evidence type="ECO:0000256" key="9">
    <source>
        <dbReference type="RuleBase" id="RU000682"/>
    </source>
</evidence>
<feature type="domain" description="Chitin-binding type-2" evidence="12">
    <location>
        <begin position="1756"/>
        <end position="1809"/>
    </location>
</feature>
<feature type="domain" description="Chitin-binding type-2" evidence="12">
    <location>
        <begin position="2744"/>
        <end position="2797"/>
    </location>
</feature>
<evidence type="ECO:0000256" key="8">
    <source>
        <dbReference type="PROSITE-ProRule" id="PRU00108"/>
    </source>
</evidence>
<feature type="domain" description="Chitin-binding type-2" evidence="12">
    <location>
        <begin position="4830"/>
        <end position="4886"/>
    </location>
</feature>
<evidence type="ECO:0000256" key="5">
    <source>
        <dbReference type="ARBA" id="ARBA00022737"/>
    </source>
</evidence>
<feature type="region of interest" description="Disordered" evidence="10">
    <location>
        <begin position="4061"/>
        <end position="4161"/>
    </location>
</feature>
<feature type="domain" description="Chitin-binding type-2" evidence="12">
    <location>
        <begin position="3392"/>
        <end position="3445"/>
    </location>
</feature>
<feature type="domain" description="Chitin-binding type-2" evidence="12">
    <location>
        <begin position="616"/>
        <end position="669"/>
    </location>
</feature>
<feature type="domain" description="Chitin-binding type-2" evidence="12">
    <location>
        <begin position="4924"/>
        <end position="4983"/>
    </location>
</feature>
<feature type="domain" description="Chitin-binding type-2" evidence="12">
    <location>
        <begin position="3143"/>
        <end position="3196"/>
    </location>
</feature>
<feature type="domain" description="Chitin-binding type-2" evidence="12">
    <location>
        <begin position="3303"/>
        <end position="3356"/>
    </location>
</feature>
<feature type="domain" description="Chitin-binding type-2" evidence="12">
    <location>
        <begin position="2325"/>
        <end position="2378"/>
    </location>
</feature>
<feature type="compositionally biased region" description="Pro residues" evidence="10">
    <location>
        <begin position="2393"/>
        <end position="2409"/>
    </location>
</feature>
<dbReference type="InterPro" id="IPR051940">
    <property type="entry name" value="Chitin_bind-dev_reg"/>
</dbReference>
<feature type="region of interest" description="Disordered" evidence="10">
    <location>
        <begin position="1725"/>
        <end position="1753"/>
    </location>
</feature>
<dbReference type="EMBL" id="JAVFWL010000006">
    <property type="protein sequence ID" value="KAK6766732.1"/>
    <property type="molecule type" value="Genomic_DNA"/>
</dbReference>
<feature type="region of interest" description="Disordered" evidence="10">
    <location>
        <begin position="2302"/>
        <end position="2324"/>
    </location>
</feature>
<protein>
    <recommendedName>
        <fullName evidence="15">Chitin binding Peritrophin-A domain protein</fullName>
    </recommendedName>
</protein>
<feature type="domain" description="Chitin-binding type-2" evidence="12">
    <location>
        <begin position="4746"/>
        <end position="4800"/>
    </location>
</feature>
<evidence type="ECO:0000313" key="13">
    <source>
        <dbReference type="EMBL" id="KAK6766732.1"/>
    </source>
</evidence>
<feature type="domain" description="Chitin-binding type-2" evidence="12">
    <location>
        <begin position="3226"/>
        <end position="3279"/>
    </location>
</feature>
<evidence type="ECO:0008006" key="15">
    <source>
        <dbReference type="Google" id="ProtNLM"/>
    </source>
</evidence>
<dbReference type="PANTHER" id="PTHR23301">
    <property type="entry name" value="CHITIN BINDING PERITROPHIN-A"/>
    <property type="match status" value="1"/>
</dbReference>
<comment type="caution">
    <text evidence="13">The sequence shown here is derived from an EMBL/GenBank/DDBJ whole genome shotgun (WGS) entry which is preliminary data.</text>
</comment>
<feature type="domain" description="Chitin-binding type-2" evidence="12">
    <location>
        <begin position="854"/>
        <end position="907"/>
    </location>
</feature>
<feature type="domain" description="Chitin-binding type-2" evidence="12">
    <location>
        <begin position="2160"/>
        <end position="2213"/>
    </location>
</feature>
<feature type="domain" description="Chitin-binding type-2" evidence="12">
    <location>
        <begin position="2081"/>
        <end position="2134"/>
    </location>
</feature>
<feature type="compositionally biased region" description="Pro residues" evidence="10">
    <location>
        <begin position="3121"/>
        <end position="3138"/>
    </location>
</feature>
<dbReference type="Gene3D" id="3.20.20.80">
    <property type="entry name" value="Glycosidases"/>
    <property type="match status" value="6"/>
</dbReference>
<comment type="subcellular location">
    <subcellularLocation>
        <location evidence="1 8 9">Nucleus</location>
    </subcellularLocation>
</comment>
<feature type="region of interest" description="Disordered" evidence="10">
    <location>
        <begin position="3282"/>
        <end position="3303"/>
    </location>
</feature>
<evidence type="ECO:0000256" key="10">
    <source>
        <dbReference type="SAM" id="MobiDB-lite"/>
    </source>
</evidence>
<feature type="compositionally biased region" description="Pro residues" evidence="10">
    <location>
        <begin position="4077"/>
        <end position="4092"/>
    </location>
</feature>
<feature type="domain" description="Chitin-binding type-2" evidence="12">
    <location>
        <begin position="767"/>
        <end position="820"/>
    </location>
</feature>
<evidence type="ECO:0000256" key="4">
    <source>
        <dbReference type="ARBA" id="ARBA00022729"/>
    </source>
</evidence>
<sequence length="5145" mass="550432">MNSLPSCTSSSAVFTVTDSVPENTDVSHVNEGNCQLFTTSTRGCIPSSYGNASNLCYSPKPPTTSNPYMQYQLAAGAHLAYFNTFMRTNNNNKECSVTLRSQQHRRKPRVLFTQRQVSELEERFKKQRYVTASEREELASSLGLSATQVTNSDIVKIQGSGGTEEVQFYGDRILKSHAALDFVEIKERGGGIGANECSRTSVSPSHLPESCDPSKTGYSPPVTYRLHMRILLLLTLTGLAVGSEKEWDCDESVNGLQAVGECSNQFIHCYNGKPLFKHCPRGLVFNPESSLCDYDGNVAGCENREEVNCLHKKDGVYTIGCSSSFFFCSNGLIHQSTCQRGLFYDIDRNTCDHKFRVRACGGHPEVQREPVTRPPLVIPTYPPYIPHRHQKHGGFARVRGYGPASSEPRFSCEGKSSGPYPIGSCAQQYMVCTDGISQLAECPDEEVFSSSGRCMPLEQVSECKTSSEDAPQFDCSTREDGNYGIGCTSDFIFCSGGNALPMKCPNSLVFNDAKGYCDYPEACQQKSGSSPPASKLPAADASKSVSSNYCAFRKNGFYSDGCTVDFISCDEGVATPMKCPPNLVFNGKKGYCDYPESCSAAPDQDQTSKPASKESSGLCVGRANGYYSDGCSHDFVLCRDGVATTMRCPSSLVFNKEKGYCDYPEDCQEEAGAKPATTASESARVSSNAPPSSSSLDCTGRRDGYHSLGCTPNFVFCNDGIATSLVCPSSLVFNMQKQRCDYLESCLVENQDATTRAPVLAPPTASNIDCVGKTDGFYSNGCSPSYVFCNGGIATAMKCPSSLVFDQKKGRCDYPENCSADTVVAPPLAHTQPSPLPASKPPAEVYAPPTTTSVVDCKGKKDGYYSNGCSADFVFCNEGVATAMKCPSTLVFNEKKGHCDYPENCSSEPSVPSRAAHVQPQSAPVYAPASSSAVDCAGKKDGYYSNGCTPTFVFCNEGVATTMKCPPTLVFNGKKGHCDYVENCTPEAPPAPPVPIPASQPSASFMPPAPTASASKVVDCKTKPNGYYSIGCTSEYISCNEGIATTLKCPSSLIYNERKGYCDYPENCEQEVAASAQADAAGPSAAPTYNAPVPSSFDCAGKMDGYYSKGCTDVFVYCNDGVATTMRCPPNLVFNGKKGSCDYVENCSADVPLPPPIPAPSAVPPPVPSKQPSVHVAASAPSATTVDCKLKSDGYYSIGCVSDYVYCNGGVATTMKCPTPLVYNEKKAQCDYPENCPAGPAVPAQTAPAYPVSTALDVDCTGKKDGYYSNGCSPTFVFCSDSVATSMKCPPTLVFNEKKGHCDYAENCSGDVSVPAPAPVPSAVVPPPAAAAAPMQPPAPVVPAPLTTSIDCKTKQDGYYSRGCTSYFVFCNEGMATTMECPSSLVFNEKKGYCDYPENCAAETVATPAAAPTRPSPPSAYAPPPHSVIDCVGKKDGYYSNGCSPTFVYCSDGVATTMKCSPTLVFNEMKGQCDYVENCSARSPPAIPSPAPVVVPLPVIQKPAPVVPAQLPTTVNCKTKQDGYYSLGCTSEFVFCNEGVPTTMKCPSALVFNEKKGYCDYPENCSSESNPAVPAPATQTSSAPVHAPPMSSSVDCAWKKDGYYSNGCSPTFVHCSEGVATSMKCPPSLVFNEKKGHCDYVENCSTESPVVPVPAPSMQPPVTTVSHLDCAGKKDGYYSNGCSPEFVFCSEGVATTMKCPVTLVFNEKKGHCDYAENCSDVPTVPSKPVVPPPSPPPPLPAPQAQPAYAPPPVSNRVDCTGKKDGYYSNGCTPEFVFCNEGLATVMKCPAALVFNEKKGHCDYLENCSSESPVPPLMPGPTAVPPPPPPTVPASAPASMSSHVDCTGKKDGYYSNGCTATFVSCSNGVATTMNCPPTLVFNEKKGHCDYMEQCSAETSMAAAPPVVPVPVPQAPFPASSPVKCAGKKDGYYSNGCSSVFVFCSEGVATPMKCPPSLVFNEKKGHCDYVENCSTESAAVQPSVTAMDQPTPAYAPSVDRFVDCTGKKDGYYSNGCTAEFVLCSDGVATNMKCPPTLVFNQKKGQCDYVENCSSSPPPLAPSVIKPPAPGLAPPYVPQNAAGSIECAGKADGYYSNGCFTEFVHCSGGVATKMTCPSLLVFNEKKGYCDYPESCISEVPTNVPAPSNSMPVPSPPSASSPEVVNCVGKSDGYYSNGCSPIFVFCSEGVATTMKCPSSLVFNAKKGHCDYVENCSSDKSTDAAHPAASMMDNHAPAYFQSSPDSGINCNGKQDGYYSNGCSSEFVFCSQGVATAMTCPPSLVFNERSGNCDYPENCVAEVVHSNPPPPSRVPVQPVPTPAHVPPSSSAMDCAGKSDGYYSNGCSNEFVFCTEGSATLMKCPLSLVFNAMKGYCDYVENCSTDGAGTAPTPQVIAPQPRPVPPPPSLASPPTTPDGRVHCQGRPEGFYSNGCTSEFFYCSEGIPTEMKCPVSLVFNEKNGYCDYPENCDKGITGPTVPIPLPQQPSRDPAYSTSGTIDCKGRPNGYHSNGCSPDFVYCNEGVATIMKCPPSLVFNKKNGHCDYVENCSSDVPLPPPQPPSPPLVQAPGYTAKPPAAMGPAALSPPVTSAVLDCTGRPNGYHSNGCTAEFVYCNEGVATLMKCPTSLVFNKKTGQCDYPEHCSSEVPVVAPQVSVQAPSVFSHPASSTLDCTGRPNGYHSNGCTSEFVFCSEGVATVMKCPQSLVFNERKGYCDYVENCSVAPSVSAPIAPPQPVPPPPALSPPSVMSKMDCTGRPDGYHSLGCTSEFFFCVEGVATMMKCPTSLVFNAKKGQCDYPENCDGPVVSPPAPSLPVQQEQPSARYQPSASTSLDCTGRTNGFHSNGCTPEFVYCVEGVATLMNCPATLVFNEKKGYCDYPESCSSAVPPVVAKPSPILPPPSQQAPIVSPQPMDCTNRPNGHYSNGCTPDFMYCNDGVAIMMKCPSSLVFNEKKGYCDYPESCSSGGSSPIPLPPVSSAQQDQRAPQSSFDCTGRQNGHYSNGCSTDFVYCYEGVATTMRCPSSLVFNEQKGYCDYPENCSAGSAPLVPPVPAPVAPSQSQQSPAYSPSSQSIDCTGRPSGYYSMGCSGDFVFCNEGNRVLMKCPSSLVFNEKKGYCDYPENCKQSPAVPPVPAPQPPSQPPALSPPSSSVSCAGRQTGYYSNGCTADFVYCNEGVATQMKCPSTLVFNMEKGYCDYVENCSADAPPPASLPQYGGPQPQLQPVQPPVLSPPRLDCTGRQNGHYSVGCSPDFVFCHDGVATMMKCPSSLVFNEQKGYCDYPESCLSGGSSAVPPPPVSQSQLSPPSSSSGVNCAGRENGYYSTGCSGDFVFCSEGVATMMRCPTGLVFNEDMGYCDYPDSCSSESDGSTAQTQTPKPTPGSTKPGRPSGAFSPPATATSGECAGRQNGYYSNGCSSEFVYCNEGVPTAMKCPSSLVFNEKMGYCDYPELCASGDQGSYAPPEVSKPSKSALSFVCPETNGVFSLGCSVEFVVCSNDVAQLMTCPEGLVFNAAQGYCDHKENCREGLDQAKPSTTPSAPTSSDYKPPSISSECTDLPDGTFGSQCGSSFVVCSNGVSYTMSCPSDLVFDAKKSRCVYPDECGEKSSAQSPAETTTPSYVPQNSRNDCVGKPDGLHSLGCIGEFLQCVDGRTYSLYCPAGLVFVEQLGACDVPSACKPTPKPENVSGPLPYEPVMSPGTGAGNGSCDLEGYFSHFCAVEFFNCVHGRKFVGKCPAGLVFNPHKNACDYVESCVSRGEDQSRPSLALPIPSTETNKDNSCKDRPDGVITDSDCQPQFTTCLSGTAFVTKCPAGLVYSIAAKLCDYPEACERKDYDKPTTAPAVVAPPAKPDVTYQDTAVGMDLCLNNSNGPMKTSNCRHSFSFCVHSALYTMKCPDGLLFSVVSHKCEWASMCDIVPETTTTLMPVTYVPTSAPSASYPSRDSTSTSTSVTDFDCTNLPDGNRPLGECVGRFVMCSNGHAYVQFCPHGLVYNSAKGACDYECGAPTYPQITTPSQQVECLTSQALGRCSSRFNRCLNGRLVPSQCPGKSLFDEALSLCVYDLPECRAEDVTPPTYYPPAQDATTPTPVRPAPAPGYPPPAYEPPQYSKPQYEAPQYTPPQPSQYQPPQYQPPQYQPPQYQPPQYQPPQYTPPQYQPPQYTPPQYPPPSFHPPPYIPPQPFQHHPFPPQFPPFLPMPFPDVMHGRDRVNKGMIPFEPRSMLNGERRYILKDIFDGHSSPYLYPFINRIFVPNHHKKRKHHDRRPDSKETDFDVSKLFESVKDDPELPMPIQVPNTTTVTPVPIAMFEEHTDEDYADDHEEEYDEEGSGVEVSRRKRSYVSVPENSEAGQQDFSMCTTELAPGVISLGFCRQDFIFCRALKAGLMAACPVGDLFDGNLKKCVSSRSCGKEQSAADVPLMGPDVYDSPPVATTSAPAYKPIPRKLSADRAAPRYTPAPPPAPVTVPSVPMYSAAYAVPTTTTTMRPPYQQPLIIPVPIPAAPPRPAAAPVRPPPPSFAPRPRPAPVRVPRPVSASFLQSNPMVECTSNTDYALDCSGNFVKCVHGIAYKMKCPEGLVYDQTKQYCDYPGNVLGCSMSHSPRPYPFFPDDEPEEPVNSYSFFPEEEEQMESLKPHKPRKPHRPRKPHHLHKPYRPKKVQPTAAPVLDVPVRTTPATPDFCATLPDGLHSQGCTASFVICTDGRIQASMNCPMGTFFDENRQVCEFKEKVVACGGSLDEPAPVPSYPVVTRTTTPSTPARDDNCPGVPQAVGRCSSKFVICSNGIESEFNCSKPLVFNPLTNTCDFREFVSGCEKFQGLDVPYYAAPSTQQTTTTTQQTTTTTEPLRCIYNDKRPAFALDYCSRIYGICTLYGILKRDECAIGFLFDSHLNTCVPAEQCGQERLKELLSQATHAAPAPAAPVSAAQVDQSAAKYAPRKDDRCRNTADGVMKPLGRCRSSYIRCTSGEVMIEPCATAAEVFSVAAGACVLRVNAPECHSGGPARTPSYAPPLADSNDPLTFCKARSDGLYRNPTDCAGILQCFGGDVFEYPSCSSGLVFNEATGKCDYREAVPECKLPADDDQVLNGCRGASHGDLVPHEGDCRQFYRCVWDRLERMHCPSGTVFNPELSLCDYPANVPQCRNSDDVDLEDNSVELAPSYR</sequence>
<feature type="region of interest" description="Disordered" evidence="10">
    <location>
        <begin position="3357"/>
        <end position="3392"/>
    </location>
</feature>
<feature type="region of interest" description="Disordered" evidence="10">
    <location>
        <begin position="2384"/>
        <end position="2411"/>
    </location>
</feature>
<feature type="domain" description="Chitin-binding type-2" evidence="12">
    <location>
        <begin position="472"/>
        <end position="525"/>
    </location>
</feature>
<feature type="domain" description="Chitin-binding type-2" evidence="12">
    <location>
        <begin position="4341"/>
        <end position="4397"/>
    </location>
</feature>
<feature type="domain" description="Chitin-binding type-2" evidence="12">
    <location>
        <begin position="409"/>
        <end position="465"/>
    </location>
</feature>
<dbReference type="Pfam" id="PF00046">
    <property type="entry name" value="Homeodomain"/>
    <property type="match status" value="1"/>
</dbReference>
<feature type="compositionally biased region" description="Low complexity" evidence="10">
    <location>
        <begin position="3049"/>
        <end position="3065"/>
    </location>
</feature>
<feature type="compositionally biased region" description="Pro residues" evidence="10">
    <location>
        <begin position="4118"/>
        <end position="4161"/>
    </location>
</feature>
<feature type="domain" description="Chitin-binding type-2" evidence="12">
    <location>
        <begin position="3851"/>
        <end position="3905"/>
    </location>
</feature>